<dbReference type="PROSITE" id="PS01359">
    <property type="entry name" value="ZF_PHD_1"/>
    <property type="match status" value="1"/>
</dbReference>
<dbReference type="GO" id="GO:0008168">
    <property type="term" value="F:methyltransferase activity"/>
    <property type="evidence" value="ECO:0007669"/>
    <property type="project" value="UniProtKB-KW"/>
</dbReference>
<keyword evidence="4" id="KW-0949">S-adenosyl-L-methionine</keyword>
<dbReference type="Gene3D" id="2.30.30.140">
    <property type="match status" value="1"/>
</dbReference>
<dbReference type="GO" id="GO:0032259">
    <property type="term" value="P:methylation"/>
    <property type="evidence" value="ECO:0007669"/>
    <property type="project" value="UniProtKB-KW"/>
</dbReference>
<keyword evidence="7 13" id="KW-0863">Zinc-finger</keyword>
<dbReference type="InterPro" id="IPR011011">
    <property type="entry name" value="Znf_FYVE_PHD"/>
</dbReference>
<dbReference type="SMART" id="SM00293">
    <property type="entry name" value="PWWP"/>
    <property type="match status" value="1"/>
</dbReference>
<dbReference type="GO" id="GO:0008270">
    <property type="term" value="F:zinc ion binding"/>
    <property type="evidence" value="ECO:0007669"/>
    <property type="project" value="UniProtKB-KW"/>
</dbReference>
<keyword evidence="9" id="KW-0156">Chromatin regulator</keyword>
<keyword evidence="10" id="KW-0539">Nucleus</keyword>
<evidence type="ECO:0000259" key="14">
    <source>
        <dbReference type="PROSITE" id="PS50016"/>
    </source>
</evidence>
<dbReference type="Pfam" id="PF00628">
    <property type="entry name" value="PHD"/>
    <property type="match status" value="1"/>
</dbReference>
<feature type="domain" description="PHD-type" evidence="14">
    <location>
        <begin position="654"/>
        <end position="705"/>
    </location>
</feature>
<feature type="domain" description="Post-SET" evidence="16">
    <location>
        <begin position="1079"/>
        <end position="1095"/>
    </location>
</feature>
<dbReference type="PROSITE" id="PS50868">
    <property type="entry name" value="POST_SET"/>
    <property type="match status" value="1"/>
</dbReference>
<name>A0AA86SB47_9FABA</name>
<evidence type="ECO:0000313" key="18">
    <source>
        <dbReference type="EMBL" id="CAJ1950409.1"/>
    </source>
</evidence>
<evidence type="ECO:0000256" key="5">
    <source>
        <dbReference type="ARBA" id="ARBA00022723"/>
    </source>
</evidence>
<dbReference type="Pfam" id="PF00855">
    <property type="entry name" value="PWWP"/>
    <property type="match status" value="1"/>
</dbReference>
<evidence type="ECO:0000256" key="10">
    <source>
        <dbReference type="ARBA" id="ARBA00023242"/>
    </source>
</evidence>
<evidence type="ECO:0000259" key="16">
    <source>
        <dbReference type="PROSITE" id="PS50868"/>
    </source>
</evidence>
<dbReference type="SMART" id="SM00317">
    <property type="entry name" value="SET"/>
    <property type="match status" value="1"/>
</dbReference>
<dbReference type="InterPro" id="IPR003616">
    <property type="entry name" value="Post-SET_dom"/>
</dbReference>
<proteinExistence type="predicted"/>
<dbReference type="SUPFAM" id="SSF82199">
    <property type="entry name" value="SET domain"/>
    <property type="match status" value="1"/>
</dbReference>
<dbReference type="InterPro" id="IPR019786">
    <property type="entry name" value="Zinc_finger_PHD-type_CS"/>
</dbReference>
<keyword evidence="2" id="KW-0489">Methyltransferase</keyword>
<feature type="domain" description="PHD-type" evidence="17">
    <location>
        <begin position="708"/>
        <end position="830"/>
    </location>
</feature>
<sequence>MTTRTRHLKKLKDVSEYSMMTGKWKKGKCLEAWIRGKVVINAGSALVAEHRRERKYLTAFLSGGFAVLEIVDVDGCNSMIVKRTMKAEAPNLKRCKIDGSENAIQKKRRVNGFYSLAVPGDAEYFSCGSGSWSSEGSYWGGGGEVQSNSNSFLFDRKMVKEARRPPLLRSSRGRVQKLPSRFNDSVLDADGDSSFEDNDKSYVEDGRGDIGVRVEKSDSVCCSSSFGRRSVVMAESNTSGISFEGVDQKSNGGKRNEVFKPEDFALGDIVWAKCGKRYPAWPAVVIDPVLEAPDDDVQDYAWVKQGMVFPFSDFLDRFQGQTRLYKSKPSDFRMALEEAMLAEDGVLESHLGREEVADAEPHPAGLMEATCYYVDEEYYGQDLEPIMKEGLTDKCLYVAACLWWKDGVPMIYILQLGLELEKIEEKPRTANREKLIGAKACFNQKEAPLLYVGCYKVLCGMWSDVAMQNHKEDQGFKFYENQNNTVVFAKGFGITQMVCCDGCNVWVHAECDKITSKLFKDLENIDYYCPDCKGKFKCKLPASQTYKPKIKSIESQRSLIPDNVLVVCNGMEGMYIPKLHLCGSCGSRKQTLSEWEKHTGCRAKKWKHSVKVKSTMLPLEKWMAEHIPLEGISQQLDQQQPYEKYEPVNAKWTTERCAVCRWVEDWEDNKIIICNRCQIAVHQECYGAKHVQDLTSWVCRVCETPDVERECCLCPVKGIYLRILGGALKPTDVEMLWVHVTCAWFRPQVVFQNHEAMEPAMGVLKIPPNSFVKTCVICKQSHGSCITCCKCATYFHVMCASRAGYTMELHSMEKNGTQITKKLIYCAVHRVPNPDSVLVVHTPLGIFSPRTSLQDQKGCLRGSRLISSKNIELIESSTTENDVVEPLSSARCRVYRRSPSKRADVPIIHRPTGPSLHSLGAVTQLNLYKDGDESKVFTSFKERLHHLRKMEKLRVCFGKSGIHGWGLFARRDIQEGEMVVEYRGVHVRRSVADLREAKYRSEGKDCYLFKISEEVVVDATNTGNIARLINHSCMPNCYARIMSLGDQESRIVLIAKTNVSAGEELTYDYLFDPDERDELKVPCLCKAPNCRRYMN</sequence>
<protein>
    <recommendedName>
        <fullName evidence="20">Histone-lysine N-methyltransferase ATX3</fullName>
    </recommendedName>
</protein>
<gene>
    <name evidence="18" type="ORF">AYBTSS11_LOCUS14238</name>
</gene>
<reference evidence="18" key="1">
    <citation type="submission" date="2023-10" db="EMBL/GenBank/DDBJ databases">
        <authorList>
            <person name="Domelevo Entfellner J.-B."/>
        </authorList>
    </citation>
    <scope>NUCLEOTIDE SEQUENCE</scope>
</reference>
<dbReference type="InterPro" id="IPR025780">
    <property type="entry name" value="Hist-Lys_N-MeTrfase_ATX"/>
</dbReference>
<evidence type="ECO:0000313" key="19">
    <source>
        <dbReference type="Proteomes" id="UP001189624"/>
    </source>
</evidence>
<dbReference type="InterPro" id="IPR050701">
    <property type="entry name" value="Histone_Mod_Regulator"/>
</dbReference>
<dbReference type="CDD" id="cd10518">
    <property type="entry name" value="SET_SETD1-like"/>
    <property type="match status" value="1"/>
</dbReference>
<keyword evidence="5" id="KW-0479">Metal-binding</keyword>
<dbReference type="PANTHER" id="PTHR13793:SF157">
    <property type="entry name" value="HISTONE-LYSINE N-METHYLTRANSFERASE ATX3"/>
    <property type="match status" value="1"/>
</dbReference>
<keyword evidence="19" id="KW-1185">Reference proteome</keyword>
<evidence type="ECO:0000256" key="3">
    <source>
        <dbReference type="ARBA" id="ARBA00022679"/>
    </source>
</evidence>
<dbReference type="PROSITE" id="PS51805">
    <property type="entry name" value="EPHD"/>
    <property type="match status" value="1"/>
</dbReference>
<dbReference type="GO" id="GO:0006357">
    <property type="term" value="P:regulation of transcription by RNA polymerase II"/>
    <property type="evidence" value="ECO:0007669"/>
    <property type="project" value="TreeGrafter"/>
</dbReference>
<keyword evidence="3" id="KW-0808">Transferase</keyword>
<dbReference type="SUPFAM" id="SSF63748">
    <property type="entry name" value="Tudor/PWWP/MBT"/>
    <property type="match status" value="1"/>
</dbReference>
<comment type="subcellular location">
    <subcellularLocation>
        <location evidence="1">Nucleus</location>
    </subcellularLocation>
</comment>
<dbReference type="InterPro" id="IPR019787">
    <property type="entry name" value="Znf_PHD-finger"/>
</dbReference>
<organism evidence="18 19">
    <name type="scientific">Sphenostylis stenocarpa</name>
    <dbReference type="NCBI Taxonomy" id="92480"/>
    <lineage>
        <taxon>Eukaryota</taxon>
        <taxon>Viridiplantae</taxon>
        <taxon>Streptophyta</taxon>
        <taxon>Embryophyta</taxon>
        <taxon>Tracheophyta</taxon>
        <taxon>Spermatophyta</taxon>
        <taxon>Magnoliopsida</taxon>
        <taxon>eudicotyledons</taxon>
        <taxon>Gunneridae</taxon>
        <taxon>Pentapetalae</taxon>
        <taxon>rosids</taxon>
        <taxon>fabids</taxon>
        <taxon>Fabales</taxon>
        <taxon>Fabaceae</taxon>
        <taxon>Papilionoideae</taxon>
        <taxon>50 kb inversion clade</taxon>
        <taxon>NPAAA clade</taxon>
        <taxon>indigoferoid/millettioid clade</taxon>
        <taxon>Phaseoleae</taxon>
        <taxon>Sphenostylis</taxon>
    </lineage>
</organism>
<comment type="function">
    <text evidence="12">Histone methyltransferase.</text>
</comment>
<accession>A0AA86SB47</accession>
<dbReference type="InterPro" id="IPR034732">
    <property type="entry name" value="EPHD"/>
</dbReference>
<dbReference type="AlphaFoldDB" id="A0AA86SB47"/>
<evidence type="ECO:0000256" key="1">
    <source>
        <dbReference type="ARBA" id="ARBA00004123"/>
    </source>
</evidence>
<dbReference type="Gene3D" id="3.30.40.10">
    <property type="entry name" value="Zinc/RING finger domain, C3HC4 (zinc finger)"/>
    <property type="match status" value="3"/>
</dbReference>
<dbReference type="PROSITE" id="PS51566">
    <property type="entry name" value="SAM_MT43_TRX_MLL"/>
    <property type="match status" value="1"/>
</dbReference>
<evidence type="ECO:0000256" key="8">
    <source>
        <dbReference type="ARBA" id="ARBA00022833"/>
    </source>
</evidence>
<dbReference type="InterPro" id="IPR001965">
    <property type="entry name" value="Znf_PHD"/>
</dbReference>
<dbReference type="InterPro" id="IPR046341">
    <property type="entry name" value="SET_dom_sf"/>
</dbReference>
<dbReference type="Pfam" id="PF00856">
    <property type="entry name" value="SET"/>
    <property type="match status" value="1"/>
</dbReference>
<dbReference type="PROSITE" id="PS50280">
    <property type="entry name" value="SET"/>
    <property type="match status" value="1"/>
</dbReference>
<dbReference type="Pfam" id="PF13832">
    <property type="entry name" value="zf-HC5HC2H_2"/>
    <property type="match status" value="1"/>
</dbReference>
<evidence type="ECO:0000256" key="13">
    <source>
        <dbReference type="PROSITE-ProRule" id="PRU00146"/>
    </source>
</evidence>
<dbReference type="SMART" id="SM00249">
    <property type="entry name" value="PHD"/>
    <property type="match status" value="3"/>
</dbReference>
<dbReference type="CDD" id="cd15495">
    <property type="entry name" value="PHD_ATX3_4_5_like"/>
    <property type="match status" value="1"/>
</dbReference>
<feature type="domain" description="SET" evidence="15">
    <location>
        <begin position="953"/>
        <end position="1070"/>
    </location>
</feature>
<dbReference type="InterPro" id="IPR000313">
    <property type="entry name" value="PWWP_dom"/>
</dbReference>
<keyword evidence="8" id="KW-0862">Zinc</keyword>
<evidence type="ECO:0000256" key="12">
    <source>
        <dbReference type="ARBA" id="ARBA00054897"/>
    </source>
</evidence>
<dbReference type="InterPro" id="IPR013083">
    <property type="entry name" value="Znf_RING/FYVE/PHD"/>
</dbReference>
<dbReference type="PANTHER" id="PTHR13793">
    <property type="entry name" value="PHD FINGER PROTEINS"/>
    <property type="match status" value="1"/>
</dbReference>
<evidence type="ECO:0000256" key="6">
    <source>
        <dbReference type="ARBA" id="ARBA00022737"/>
    </source>
</evidence>
<dbReference type="SMART" id="SM00508">
    <property type="entry name" value="PostSET"/>
    <property type="match status" value="1"/>
</dbReference>
<evidence type="ECO:0000259" key="15">
    <source>
        <dbReference type="PROSITE" id="PS50280"/>
    </source>
</evidence>
<comment type="catalytic activity">
    <reaction evidence="11">
        <text>L-lysyl-[histone] + S-adenosyl-L-methionine = N(6)-methyl-L-lysyl-[histone] + S-adenosyl-L-homocysteine + H(+)</text>
        <dbReference type="Rhea" id="RHEA:10024"/>
        <dbReference type="Rhea" id="RHEA-COMP:9845"/>
        <dbReference type="Rhea" id="RHEA-COMP:9846"/>
        <dbReference type="ChEBI" id="CHEBI:15378"/>
        <dbReference type="ChEBI" id="CHEBI:29969"/>
        <dbReference type="ChEBI" id="CHEBI:57856"/>
        <dbReference type="ChEBI" id="CHEBI:59789"/>
        <dbReference type="ChEBI" id="CHEBI:61929"/>
    </reaction>
</comment>
<dbReference type="Gramene" id="rna-AYBTSS11_LOCUS14238">
    <property type="protein sequence ID" value="CAJ1950409.1"/>
    <property type="gene ID" value="gene-AYBTSS11_LOCUS14238"/>
</dbReference>
<dbReference type="GO" id="GO:0048188">
    <property type="term" value="C:Set1C/COMPASS complex"/>
    <property type="evidence" value="ECO:0007669"/>
    <property type="project" value="UniProtKB-ARBA"/>
</dbReference>
<dbReference type="GO" id="GO:0006325">
    <property type="term" value="P:chromatin organization"/>
    <property type="evidence" value="ECO:0007669"/>
    <property type="project" value="UniProtKB-KW"/>
</dbReference>
<evidence type="ECO:0000259" key="17">
    <source>
        <dbReference type="PROSITE" id="PS51805"/>
    </source>
</evidence>
<evidence type="ECO:0000256" key="7">
    <source>
        <dbReference type="ARBA" id="ARBA00022771"/>
    </source>
</evidence>
<evidence type="ECO:0000256" key="4">
    <source>
        <dbReference type="ARBA" id="ARBA00022691"/>
    </source>
</evidence>
<dbReference type="Pfam" id="PF13831">
    <property type="entry name" value="PHD_2"/>
    <property type="match status" value="1"/>
</dbReference>
<evidence type="ECO:0008006" key="20">
    <source>
        <dbReference type="Google" id="ProtNLM"/>
    </source>
</evidence>
<evidence type="ECO:0000256" key="9">
    <source>
        <dbReference type="ARBA" id="ARBA00022853"/>
    </source>
</evidence>
<keyword evidence="6" id="KW-0677">Repeat</keyword>
<dbReference type="InterPro" id="IPR042011">
    <property type="entry name" value="ATX3/4/5_PHD"/>
</dbReference>
<evidence type="ECO:0000256" key="11">
    <source>
        <dbReference type="ARBA" id="ARBA00052314"/>
    </source>
</evidence>
<evidence type="ECO:0000256" key="2">
    <source>
        <dbReference type="ARBA" id="ARBA00022603"/>
    </source>
</evidence>
<dbReference type="InterPro" id="IPR001214">
    <property type="entry name" value="SET_dom"/>
</dbReference>
<dbReference type="FunFam" id="2.170.270.10:FF:000058">
    <property type="entry name" value="Histone-lysine N-methyltransferase"/>
    <property type="match status" value="1"/>
</dbReference>
<dbReference type="PROSITE" id="PS50016">
    <property type="entry name" value="ZF_PHD_2"/>
    <property type="match status" value="1"/>
</dbReference>
<dbReference type="Gene3D" id="2.170.270.10">
    <property type="entry name" value="SET domain"/>
    <property type="match status" value="1"/>
</dbReference>
<dbReference type="Proteomes" id="UP001189624">
    <property type="component" value="Chromosome 4"/>
</dbReference>
<dbReference type="SUPFAM" id="SSF57903">
    <property type="entry name" value="FYVE/PHD zinc finger"/>
    <property type="match status" value="2"/>
</dbReference>
<dbReference type="EMBL" id="OY731401">
    <property type="protein sequence ID" value="CAJ1950409.1"/>
    <property type="molecule type" value="Genomic_DNA"/>
</dbReference>
<dbReference type="FunFam" id="3.30.40.10:FF:000464">
    <property type="entry name" value="Histone-lysine N-methyltransferase"/>
    <property type="match status" value="1"/>
</dbReference>